<evidence type="ECO:0000256" key="3">
    <source>
        <dbReference type="ARBA" id="ARBA00023163"/>
    </source>
</evidence>
<keyword evidence="1" id="KW-0805">Transcription regulation</keyword>
<dbReference type="PANTHER" id="PTHR43280:SF28">
    <property type="entry name" value="HTH-TYPE TRANSCRIPTIONAL ACTIVATOR RHAS"/>
    <property type="match status" value="1"/>
</dbReference>
<dbReference type="SMART" id="SM00342">
    <property type="entry name" value="HTH_ARAC"/>
    <property type="match status" value="1"/>
</dbReference>
<comment type="caution">
    <text evidence="5">The sequence shown here is derived from an EMBL/GenBank/DDBJ whole genome shotgun (WGS) entry which is preliminary data.</text>
</comment>
<dbReference type="PROSITE" id="PS01124">
    <property type="entry name" value="HTH_ARAC_FAMILY_2"/>
    <property type="match status" value="1"/>
</dbReference>
<name>A0ABT9U627_PAEHA</name>
<dbReference type="InterPro" id="IPR018060">
    <property type="entry name" value="HTH_AraC"/>
</dbReference>
<dbReference type="Proteomes" id="UP001229346">
    <property type="component" value="Unassembled WGS sequence"/>
</dbReference>
<dbReference type="RefSeq" id="WP_307206398.1">
    <property type="nucleotide sequence ID" value="NZ_JAUSST010000008.1"/>
</dbReference>
<dbReference type="InterPro" id="IPR003313">
    <property type="entry name" value="AraC-bd"/>
</dbReference>
<dbReference type="Gene3D" id="1.10.10.60">
    <property type="entry name" value="Homeodomain-like"/>
    <property type="match status" value="2"/>
</dbReference>
<accession>A0ABT9U627</accession>
<evidence type="ECO:0000256" key="1">
    <source>
        <dbReference type="ARBA" id="ARBA00023015"/>
    </source>
</evidence>
<keyword evidence="6" id="KW-1185">Reference proteome</keyword>
<dbReference type="InterPro" id="IPR037923">
    <property type="entry name" value="HTH-like"/>
</dbReference>
<organism evidence="5 6">
    <name type="scientific">Paenibacillus harenae</name>
    <dbReference type="NCBI Taxonomy" id="306543"/>
    <lineage>
        <taxon>Bacteria</taxon>
        <taxon>Bacillati</taxon>
        <taxon>Bacillota</taxon>
        <taxon>Bacilli</taxon>
        <taxon>Bacillales</taxon>
        <taxon>Paenibacillaceae</taxon>
        <taxon>Paenibacillus</taxon>
    </lineage>
</organism>
<evidence type="ECO:0000256" key="2">
    <source>
        <dbReference type="ARBA" id="ARBA00023125"/>
    </source>
</evidence>
<evidence type="ECO:0000259" key="4">
    <source>
        <dbReference type="PROSITE" id="PS01124"/>
    </source>
</evidence>
<feature type="domain" description="HTH araC/xylS-type" evidence="4">
    <location>
        <begin position="187"/>
        <end position="285"/>
    </location>
</feature>
<dbReference type="PROSITE" id="PS00041">
    <property type="entry name" value="HTH_ARAC_FAMILY_1"/>
    <property type="match status" value="1"/>
</dbReference>
<reference evidence="5 6" key="1">
    <citation type="submission" date="2023-07" db="EMBL/GenBank/DDBJ databases">
        <title>Sorghum-associated microbial communities from plants grown in Nebraska, USA.</title>
        <authorList>
            <person name="Schachtman D."/>
        </authorList>
    </citation>
    <scope>NUCLEOTIDE SEQUENCE [LARGE SCALE GENOMIC DNA]</scope>
    <source>
        <strain evidence="5 6">CC482</strain>
    </source>
</reference>
<evidence type="ECO:0000313" key="5">
    <source>
        <dbReference type="EMBL" id="MDQ0115023.1"/>
    </source>
</evidence>
<dbReference type="InterPro" id="IPR014710">
    <property type="entry name" value="RmlC-like_jellyroll"/>
</dbReference>
<evidence type="ECO:0000313" key="6">
    <source>
        <dbReference type="Proteomes" id="UP001229346"/>
    </source>
</evidence>
<dbReference type="InterPro" id="IPR009057">
    <property type="entry name" value="Homeodomain-like_sf"/>
</dbReference>
<dbReference type="PANTHER" id="PTHR43280">
    <property type="entry name" value="ARAC-FAMILY TRANSCRIPTIONAL REGULATOR"/>
    <property type="match status" value="1"/>
</dbReference>
<dbReference type="SUPFAM" id="SSF46689">
    <property type="entry name" value="Homeodomain-like"/>
    <property type="match status" value="2"/>
</dbReference>
<keyword evidence="2" id="KW-0238">DNA-binding</keyword>
<proteinExistence type="predicted"/>
<dbReference type="Gene3D" id="2.60.120.10">
    <property type="entry name" value="Jelly Rolls"/>
    <property type="match status" value="1"/>
</dbReference>
<dbReference type="InterPro" id="IPR020449">
    <property type="entry name" value="Tscrpt_reg_AraC-type_HTH"/>
</dbReference>
<dbReference type="Pfam" id="PF02311">
    <property type="entry name" value="AraC_binding"/>
    <property type="match status" value="1"/>
</dbReference>
<dbReference type="SUPFAM" id="SSF51215">
    <property type="entry name" value="Regulatory protein AraC"/>
    <property type="match status" value="1"/>
</dbReference>
<gene>
    <name evidence="5" type="ORF">J2T15_004480</name>
</gene>
<dbReference type="PRINTS" id="PR00032">
    <property type="entry name" value="HTHARAC"/>
</dbReference>
<sequence>MKSTAKTITKDEITFNPAFPISITQTRGVSPTFQRLHWHKALEINYILEGSGYYLINGNRYDFQQGDIVLIHSNDLHRAFESEGLIMNVVMFDPAYLALEHRYDKELLLPFRERGLSLEYVLDRDRPQLPKLRETLAVMAEEYARKEAHYEAIVRAQLIQFAALAGRYFMKREDGGDQPLRGMETIREVLHAIESDYTQPWTLRSLSERAHLSPSRFSALFTQVVGTSPMDYLIQLRLAHAASLVRESDHKMIEVAEACGFRNLSNFNRLFKQYFGISPSSLRKGQKQ</sequence>
<dbReference type="Pfam" id="PF12833">
    <property type="entry name" value="HTH_18"/>
    <property type="match status" value="1"/>
</dbReference>
<protein>
    <submittedName>
        <fullName evidence="5">AraC-like DNA-binding protein</fullName>
    </submittedName>
</protein>
<dbReference type="EMBL" id="JAUSSU010000009">
    <property type="protein sequence ID" value="MDQ0115023.1"/>
    <property type="molecule type" value="Genomic_DNA"/>
</dbReference>
<dbReference type="InterPro" id="IPR018062">
    <property type="entry name" value="HTH_AraC-typ_CS"/>
</dbReference>
<keyword evidence="3" id="KW-0804">Transcription</keyword>